<dbReference type="GO" id="GO:0004392">
    <property type="term" value="F:heme oxygenase (decyclizing) activity"/>
    <property type="evidence" value="ECO:0007669"/>
    <property type="project" value="InterPro"/>
</dbReference>
<gene>
    <name evidence="5" type="ORF">CLAFUR5_03299</name>
</gene>
<dbReference type="InterPro" id="IPR002051">
    <property type="entry name" value="Haem_Oase"/>
</dbReference>
<feature type="transmembrane region" description="Helical" evidence="4">
    <location>
        <begin position="144"/>
        <end position="163"/>
    </location>
</feature>
<dbReference type="SUPFAM" id="SSF48613">
    <property type="entry name" value="Heme oxygenase-like"/>
    <property type="match status" value="1"/>
</dbReference>
<protein>
    <submittedName>
        <fullName evidence="5">Uncharacterized protein</fullName>
    </submittedName>
</protein>
<dbReference type="OrthoDB" id="652091at2759"/>
<keyword evidence="3" id="KW-0408">Iron</keyword>
<dbReference type="GO" id="GO:0046872">
    <property type="term" value="F:metal ion binding"/>
    <property type="evidence" value="ECO:0007669"/>
    <property type="project" value="UniProtKB-KW"/>
</dbReference>
<dbReference type="PANTHER" id="PTHR10720">
    <property type="entry name" value="HEME OXYGENASE"/>
    <property type="match status" value="1"/>
</dbReference>
<dbReference type="Proteomes" id="UP000756132">
    <property type="component" value="Chromosome 2"/>
</dbReference>
<reference evidence="5" key="2">
    <citation type="journal article" date="2022" name="Microb. Genom.">
        <title>A chromosome-scale genome assembly of the tomato pathogen Cladosporium fulvum reveals a compartmentalized genome architecture and the presence of a dispensable chromosome.</title>
        <authorList>
            <person name="Zaccaron A.Z."/>
            <person name="Chen L.H."/>
            <person name="Samaras A."/>
            <person name="Stergiopoulos I."/>
        </authorList>
    </citation>
    <scope>NUCLEOTIDE SEQUENCE</scope>
    <source>
        <strain evidence="5">Race5_Kim</strain>
    </source>
</reference>
<evidence type="ECO:0000313" key="5">
    <source>
        <dbReference type="EMBL" id="UJO14423.1"/>
    </source>
</evidence>
<dbReference type="CDD" id="cd19165">
    <property type="entry name" value="HemeO"/>
    <property type="match status" value="1"/>
</dbReference>
<dbReference type="Gene3D" id="1.20.910.10">
    <property type="entry name" value="Heme oxygenase-like"/>
    <property type="match status" value="1"/>
</dbReference>
<keyword evidence="4" id="KW-1133">Transmembrane helix</keyword>
<reference evidence="5" key="1">
    <citation type="submission" date="2021-12" db="EMBL/GenBank/DDBJ databases">
        <authorList>
            <person name="Zaccaron A."/>
            <person name="Stergiopoulos I."/>
        </authorList>
    </citation>
    <scope>NUCLEOTIDE SEQUENCE</scope>
    <source>
        <strain evidence="5">Race5_Kim</strain>
    </source>
</reference>
<dbReference type="GO" id="GO:0006788">
    <property type="term" value="P:heme oxidation"/>
    <property type="evidence" value="ECO:0007669"/>
    <property type="project" value="InterPro"/>
</dbReference>
<evidence type="ECO:0000256" key="3">
    <source>
        <dbReference type="ARBA" id="ARBA00023004"/>
    </source>
</evidence>
<proteinExistence type="predicted"/>
<keyword evidence="4" id="KW-0472">Membrane</keyword>
<dbReference type="EMBL" id="CP090164">
    <property type="protein sequence ID" value="UJO14423.1"/>
    <property type="molecule type" value="Genomic_DNA"/>
</dbReference>
<sequence>MTSIPPSATLPGRINTATRKQHTELNRLLINRLPLALPPNVATPLLYAKGIVPFARIFILFEIEWELVTRHVQSKSTAGQTQHDLDVRQWLANLRPHGLARSHRLKNDLQHLRLVGGRNIYSTPELGDKWTKNMRDLMRQKPHVCVAFAWVFYMAVFSGGRWIRQQLANAGPEFWEGKSPLTPSTAAAEKVATSSREDIDQPVPLDISGYSFLSFDSDNDGEELKALFKTRLALAEDLLTPDEKQDIINVAEQLFDKSIFLVTELDAKVRREKILSSMRSLAFPAVLCALLLLVLLRVPWLLRLL</sequence>
<dbReference type="AlphaFoldDB" id="A0A9Q8LCY0"/>
<evidence type="ECO:0000256" key="1">
    <source>
        <dbReference type="ARBA" id="ARBA00022617"/>
    </source>
</evidence>
<dbReference type="InterPro" id="IPR016053">
    <property type="entry name" value="Haem_Oase-like"/>
</dbReference>
<dbReference type="PANTHER" id="PTHR10720:SF0">
    <property type="entry name" value="HEME OXYGENASE"/>
    <property type="match status" value="1"/>
</dbReference>
<name>A0A9Q8LCY0_PASFU</name>
<dbReference type="GeneID" id="71983177"/>
<dbReference type="RefSeq" id="XP_047758789.1">
    <property type="nucleotide sequence ID" value="XM_047902447.1"/>
</dbReference>
<feature type="transmembrane region" description="Helical" evidence="4">
    <location>
        <begin position="281"/>
        <end position="302"/>
    </location>
</feature>
<keyword evidence="6" id="KW-1185">Reference proteome</keyword>
<evidence type="ECO:0000256" key="2">
    <source>
        <dbReference type="ARBA" id="ARBA00022723"/>
    </source>
</evidence>
<organism evidence="5 6">
    <name type="scientific">Passalora fulva</name>
    <name type="common">Tomato leaf mold</name>
    <name type="synonym">Cladosporium fulvum</name>
    <dbReference type="NCBI Taxonomy" id="5499"/>
    <lineage>
        <taxon>Eukaryota</taxon>
        <taxon>Fungi</taxon>
        <taxon>Dikarya</taxon>
        <taxon>Ascomycota</taxon>
        <taxon>Pezizomycotina</taxon>
        <taxon>Dothideomycetes</taxon>
        <taxon>Dothideomycetidae</taxon>
        <taxon>Mycosphaerellales</taxon>
        <taxon>Mycosphaerellaceae</taxon>
        <taxon>Fulvia</taxon>
    </lineage>
</organism>
<dbReference type="InterPro" id="IPR016084">
    <property type="entry name" value="Haem_Oase-like_multi-hlx"/>
</dbReference>
<keyword evidence="4" id="KW-0812">Transmembrane</keyword>
<dbReference type="Pfam" id="PF01126">
    <property type="entry name" value="Heme_oxygenase"/>
    <property type="match status" value="1"/>
</dbReference>
<accession>A0A9Q8LCY0</accession>
<dbReference type="KEGG" id="ffu:CLAFUR5_03299"/>
<keyword evidence="1" id="KW-0349">Heme</keyword>
<evidence type="ECO:0000313" key="6">
    <source>
        <dbReference type="Proteomes" id="UP000756132"/>
    </source>
</evidence>
<evidence type="ECO:0000256" key="4">
    <source>
        <dbReference type="SAM" id="Phobius"/>
    </source>
</evidence>
<keyword evidence="2" id="KW-0479">Metal-binding</keyword>